<evidence type="ECO:0000256" key="1">
    <source>
        <dbReference type="SAM" id="MobiDB-lite"/>
    </source>
</evidence>
<feature type="region of interest" description="Disordered" evidence="1">
    <location>
        <begin position="42"/>
        <end position="70"/>
    </location>
</feature>
<name>A0A0D2KI55_HYPSF</name>
<protein>
    <submittedName>
        <fullName evidence="2">Uncharacterized protein</fullName>
    </submittedName>
</protein>
<keyword evidence="3" id="KW-1185">Reference proteome</keyword>
<accession>A0A0D2KI55</accession>
<dbReference type="EMBL" id="KN817687">
    <property type="protein sequence ID" value="KJA14267.1"/>
    <property type="molecule type" value="Genomic_DNA"/>
</dbReference>
<reference evidence="3" key="1">
    <citation type="submission" date="2014-04" db="EMBL/GenBank/DDBJ databases">
        <title>Evolutionary Origins and Diversification of the Mycorrhizal Mutualists.</title>
        <authorList>
            <consortium name="DOE Joint Genome Institute"/>
            <consortium name="Mycorrhizal Genomics Consortium"/>
            <person name="Kohler A."/>
            <person name="Kuo A."/>
            <person name="Nagy L.G."/>
            <person name="Floudas D."/>
            <person name="Copeland A."/>
            <person name="Barry K.W."/>
            <person name="Cichocki N."/>
            <person name="Veneault-Fourrey C."/>
            <person name="LaButti K."/>
            <person name="Lindquist E.A."/>
            <person name="Lipzen A."/>
            <person name="Lundell T."/>
            <person name="Morin E."/>
            <person name="Murat C."/>
            <person name="Riley R."/>
            <person name="Ohm R."/>
            <person name="Sun H."/>
            <person name="Tunlid A."/>
            <person name="Henrissat B."/>
            <person name="Grigoriev I.V."/>
            <person name="Hibbett D.S."/>
            <person name="Martin F."/>
        </authorList>
    </citation>
    <scope>NUCLEOTIDE SEQUENCE [LARGE SCALE GENOMIC DNA]</scope>
    <source>
        <strain evidence="3">FD-334 SS-4</strain>
    </source>
</reference>
<evidence type="ECO:0000313" key="3">
    <source>
        <dbReference type="Proteomes" id="UP000054270"/>
    </source>
</evidence>
<evidence type="ECO:0000313" key="2">
    <source>
        <dbReference type="EMBL" id="KJA14267.1"/>
    </source>
</evidence>
<dbReference type="Proteomes" id="UP000054270">
    <property type="component" value="Unassembled WGS sequence"/>
</dbReference>
<dbReference type="AlphaFoldDB" id="A0A0D2KI55"/>
<feature type="region of interest" description="Disordered" evidence="1">
    <location>
        <begin position="136"/>
        <end position="160"/>
    </location>
</feature>
<sequence length="160" mass="17573">MHFQAPPPCIPHLASSAPLHSYSTGSYRQPRAAPSCVKMAPQERRISPHARTRASLLSPPRAPRTYPGSDLDHTKLISAAIFLEDIRHQSAPPGVPHDPRPTLHSLRANLSVSRPRLFIHISGSFLSIPWPALPSPSRHTIRPPNTLETLDLTSRLPPPA</sequence>
<proteinExistence type="predicted"/>
<gene>
    <name evidence="2" type="ORF">HYPSUDRAFT_458623</name>
</gene>
<organism evidence="2 3">
    <name type="scientific">Hypholoma sublateritium (strain FD-334 SS-4)</name>
    <dbReference type="NCBI Taxonomy" id="945553"/>
    <lineage>
        <taxon>Eukaryota</taxon>
        <taxon>Fungi</taxon>
        <taxon>Dikarya</taxon>
        <taxon>Basidiomycota</taxon>
        <taxon>Agaricomycotina</taxon>
        <taxon>Agaricomycetes</taxon>
        <taxon>Agaricomycetidae</taxon>
        <taxon>Agaricales</taxon>
        <taxon>Agaricineae</taxon>
        <taxon>Strophariaceae</taxon>
        <taxon>Hypholoma</taxon>
    </lineage>
</organism>